<dbReference type="RefSeq" id="XP_029696068.1">
    <property type="nucleotide sequence ID" value="XM_029840208.1"/>
</dbReference>
<organism evidence="2 3">
    <name type="scientific">Takifugu rubripes</name>
    <name type="common">Japanese pufferfish</name>
    <name type="synonym">Fugu rubripes</name>
    <dbReference type="NCBI Taxonomy" id="31033"/>
    <lineage>
        <taxon>Eukaryota</taxon>
        <taxon>Metazoa</taxon>
        <taxon>Chordata</taxon>
        <taxon>Craniata</taxon>
        <taxon>Vertebrata</taxon>
        <taxon>Euteleostomi</taxon>
        <taxon>Actinopterygii</taxon>
        <taxon>Neopterygii</taxon>
        <taxon>Teleostei</taxon>
        <taxon>Neoteleostei</taxon>
        <taxon>Acanthomorphata</taxon>
        <taxon>Eupercaria</taxon>
        <taxon>Tetraodontiformes</taxon>
        <taxon>Tetradontoidea</taxon>
        <taxon>Tetraodontidae</taxon>
        <taxon>Takifugu</taxon>
    </lineage>
</organism>
<reference evidence="2 3" key="1">
    <citation type="journal article" date="2011" name="Genome Biol. Evol.">
        <title>Integration of the genetic map and genome assembly of fugu facilitates insights into distinct features of genome evolution in teleosts and mammals.</title>
        <authorList>
            <person name="Kai W."/>
            <person name="Kikuchi K."/>
            <person name="Tohari S."/>
            <person name="Chew A.K."/>
            <person name="Tay A."/>
            <person name="Fujiwara A."/>
            <person name="Hosoya S."/>
            <person name="Suetake H."/>
            <person name="Naruse K."/>
            <person name="Brenner S."/>
            <person name="Suzuki Y."/>
            <person name="Venkatesh B."/>
        </authorList>
    </citation>
    <scope>NUCLEOTIDE SEQUENCE [LARGE SCALE GENOMIC DNA]</scope>
</reference>
<feature type="signal peptide" evidence="1">
    <location>
        <begin position="1"/>
        <end position="33"/>
    </location>
</feature>
<dbReference type="eggNOG" id="KOG4352">
    <property type="taxonomic scope" value="Eukaryota"/>
</dbReference>
<dbReference type="HOGENOM" id="CLU_109086_0_0_1"/>
<keyword evidence="1" id="KW-0732">Signal</keyword>
<dbReference type="AlphaFoldDB" id="H2TM75"/>
<feature type="chain" id="PRO_5025516382" evidence="1">
    <location>
        <begin position="34"/>
        <end position="205"/>
    </location>
</feature>
<dbReference type="GeneTree" id="ENSGT00390000007364"/>
<dbReference type="Proteomes" id="UP000005226">
    <property type="component" value="Chromosome 8"/>
</dbReference>
<dbReference type="OrthoDB" id="6262731at2759"/>
<reference evidence="2" key="3">
    <citation type="submission" date="2025-09" db="UniProtKB">
        <authorList>
            <consortium name="Ensembl"/>
        </authorList>
    </citation>
    <scope>IDENTIFICATION</scope>
</reference>
<evidence type="ECO:0000313" key="3">
    <source>
        <dbReference type="Proteomes" id="UP000005226"/>
    </source>
</evidence>
<dbReference type="OMA" id="AVEKHEC"/>
<dbReference type="InterPro" id="IPR010695">
    <property type="entry name" value="FAIM1"/>
</dbReference>
<keyword evidence="3" id="KW-1185">Reference proteome</keyword>
<dbReference type="PANTHER" id="PTHR13088:SF3">
    <property type="entry name" value="FAS APOPTOTIC INHIBITORY MOLECULE 1"/>
    <property type="match status" value="1"/>
</dbReference>
<proteinExistence type="predicted"/>
<accession>H2TM75</accession>
<dbReference type="Ensembl" id="ENSTRUT00000025885.3">
    <property type="protein sequence ID" value="ENSTRUP00000025781.2"/>
    <property type="gene ID" value="ENSTRUG00000010234.3"/>
</dbReference>
<dbReference type="PANTHER" id="PTHR13088">
    <property type="entry name" value="FAS APOPTOTIC INHIBITORY MOLECULE FAIM"/>
    <property type="match status" value="1"/>
</dbReference>
<reference evidence="2" key="2">
    <citation type="submission" date="2025-08" db="UniProtKB">
        <authorList>
            <consortium name="Ensembl"/>
        </authorList>
    </citation>
    <scope>IDENTIFICATION</scope>
</reference>
<gene>
    <name evidence="2" type="primary">LOC101077410</name>
</gene>
<dbReference type="GO" id="GO:1902042">
    <property type="term" value="P:negative regulation of extrinsic apoptotic signaling pathway via death domain receptors"/>
    <property type="evidence" value="ECO:0007669"/>
    <property type="project" value="TreeGrafter"/>
</dbReference>
<sequence length="205" mass="22777">MHLLLSRHPAHCCCCLEKLLLVLVMLSGDLVAAWDLDLSDGVHRIQFSHGTTTGKRLVCVNGQEVIRKDWMFKLVGKETFVVGSSKTKATIKIEAVGGFAYEYSLEVDGKSLQRFTHDRAQTTSTWLLNVDGQDCRVVLEKDTMDVWCNGQKMETTGEFVEDGTETLFSLGEHECCIKAMSTGKKKKAIVHLLLLDGEKVPASTQ</sequence>
<evidence type="ECO:0000313" key="2">
    <source>
        <dbReference type="Ensembl" id="ENSTRUP00000025781.2"/>
    </source>
</evidence>
<dbReference type="GeneID" id="101077410"/>
<evidence type="ECO:0000256" key="1">
    <source>
        <dbReference type="SAM" id="SignalP"/>
    </source>
</evidence>
<dbReference type="InParanoid" id="H2TM75"/>
<dbReference type="KEGG" id="tru:101077410"/>
<dbReference type="FunFam" id="2.40.128.180:FF:000001">
    <property type="entry name" value="Fas apoptotic inhibitory molecule 1"/>
    <property type="match status" value="1"/>
</dbReference>
<dbReference type="Gene3D" id="2.40.128.180">
    <property type="match status" value="2"/>
</dbReference>
<dbReference type="STRING" id="31033.ENSTRUP00000025781"/>
<name>H2TM75_TAKRU</name>
<dbReference type="InterPro" id="IPR038513">
    <property type="entry name" value="FAIM1_dom_sf"/>
</dbReference>
<protein>
    <submittedName>
        <fullName evidence="2">Fas apoptotic inhibitory molecule b</fullName>
    </submittedName>
</protein>
<dbReference type="Pfam" id="PF06905">
    <property type="entry name" value="FAIM1"/>
    <property type="match status" value="1"/>
</dbReference>